<organism evidence="7">
    <name type="scientific">Symploca sp. SIO1C4</name>
    <dbReference type="NCBI Taxonomy" id="2607765"/>
    <lineage>
        <taxon>Bacteria</taxon>
        <taxon>Bacillati</taxon>
        <taxon>Cyanobacteriota</taxon>
        <taxon>Cyanophyceae</taxon>
        <taxon>Coleofasciculales</taxon>
        <taxon>Coleofasciculaceae</taxon>
        <taxon>Symploca</taxon>
    </lineage>
</organism>
<evidence type="ECO:0000313" key="7">
    <source>
        <dbReference type="EMBL" id="NER29603.1"/>
    </source>
</evidence>
<sequence length="178" mass="19532">MSIDFRNTNTLWASILAETLKRLGLTTAVICPGSRSTPLAVAFAQQQQVEAISVLDERSAAFFALGIARATAHPVVLVCTSGTAGANFYPAVIEARESLVPLLVLTADRPPELRDCHSGQTIDQVKLYGHYTKWQMELALPSVEIGMLRYLRQTVIHAWEQALLPTPGPVHLNLPFRN</sequence>
<keyword evidence="1 7" id="KW-0808">Transferase</keyword>
<dbReference type="NCBIfam" id="TIGR00173">
    <property type="entry name" value="menD"/>
    <property type="match status" value="1"/>
</dbReference>
<evidence type="ECO:0000256" key="1">
    <source>
        <dbReference type="ARBA" id="ARBA00022679"/>
    </source>
</evidence>
<dbReference type="InterPro" id="IPR029061">
    <property type="entry name" value="THDP-binding"/>
</dbReference>
<dbReference type="GO" id="GO:0009234">
    <property type="term" value="P:menaquinone biosynthetic process"/>
    <property type="evidence" value="ECO:0007669"/>
    <property type="project" value="InterPro"/>
</dbReference>
<evidence type="ECO:0000256" key="5">
    <source>
        <dbReference type="ARBA" id="ARBA00023211"/>
    </source>
</evidence>
<dbReference type="EC" id="2.2.1.9" evidence="7"/>
<evidence type="ECO:0000259" key="6">
    <source>
        <dbReference type="Pfam" id="PF02776"/>
    </source>
</evidence>
<dbReference type="InterPro" id="IPR004433">
    <property type="entry name" value="MenaQ_synth_MenD"/>
</dbReference>
<dbReference type="AlphaFoldDB" id="A0A6B3NDC7"/>
<evidence type="ECO:0000256" key="3">
    <source>
        <dbReference type="ARBA" id="ARBA00022842"/>
    </source>
</evidence>
<reference evidence="7" key="1">
    <citation type="submission" date="2019-11" db="EMBL/GenBank/DDBJ databases">
        <title>Genomic insights into an expanded diversity of filamentous marine cyanobacteria reveals the extraordinary biosynthetic potential of Moorea and Okeania.</title>
        <authorList>
            <person name="Ferreira Leao T."/>
            <person name="Wang M."/>
            <person name="Moss N."/>
            <person name="Da Silva R."/>
            <person name="Sanders J."/>
            <person name="Nurk S."/>
            <person name="Gurevich A."/>
            <person name="Humphrey G."/>
            <person name="Reher R."/>
            <person name="Zhu Q."/>
            <person name="Belda-Ferre P."/>
            <person name="Glukhov E."/>
            <person name="Rex R."/>
            <person name="Dorrestein P.C."/>
            <person name="Knight R."/>
            <person name="Pevzner P."/>
            <person name="Gerwick W.H."/>
            <person name="Gerwick L."/>
        </authorList>
    </citation>
    <scope>NUCLEOTIDE SEQUENCE</scope>
    <source>
        <strain evidence="7">SIO1C4</strain>
    </source>
</reference>
<dbReference type="CDD" id="cd07037">
    <property type="entry name" value="TPP_PYR_MenD"/>
    <property type="match status" value="1"/>
</dbReference>
<evidence type="ECO:0000256" key="2">
    <source>
        <dbReference type="ARBA" id="ARBA00022723"/>
    </source>
</evidence>
<keyword evidence="5" id="KW-0464">Manganese</keyword>
<dbReference type="GO" id="GO:0070204">
    <property type="term" value="F:2-succinyl-5-enolpyruvyl-6-hydroxy-3-cyclohexene-1-carboxylic-acid synthase activity"/>
    <property type="evidence" value="ECO:0007669"/>
    <property type="project" value="UniProtKB-EC"/>
</dbReference>
<dbReference type="GO" id="GO:0046872">
    <property type="term" value="F:metal ion binding"/>
    <property type="evidence" value="ECO:0007669"/>
    <property type="project" value="UniProtKB-KW"/>
</dbReference>
<gene>
    <name evidence="7" type="primary">menD</name>
    <name evidence="7" type="ORF">F6J89_18765</name>
</gene>
<protein>
    <submittedName>
        <fullName evidence="7">2-succinyl-5-enolpyruvyl-6-hydroxy-3-cyclohexene-1-carboxylic-acid synthase</fullName>
        <ecNumber evidence="7">2.2.1.9</ecNumber>
    </submittedName>
</protein>
<proteinExistence type="predicted"/>
<dbReference type="SUPFAM" id="SSF52518">
    <property type="entry name" value="Thiamin diphosphate-binding fold (THDP-binding)"/>
    <property type="match status" value="1"/>
</dbReference>
<dbReference type="EMBL" id="JAAHFQ010000397">
    <property type="protein sequence ID" value="NER29603.1"/>
    <property type="molecule type" value="Genomic_DNA"/>
</dbReference>
<dbReference type="Gene3D" id="3.40.50.970">
    <property type="match status" value="1"/>
</dbReference>
<comment type="caution">
    <text evidence="7">The sequence shown here is derived from an EMBL/GenBank/DDBJ whole genome shotgun (WGS) entry which is preliminary data.</text>
</comment>
<keyword evidence="4" id="KW-0786">Thiamine pyrophosphate</keyword>
<evidence type="ECO:0000256" key="4">
    <source>
        <dbReference type="ARBA" id="ARBA00023052"/>
    </source>
</evidence>
<dbReference type="PANTHER" id="PTHR42916:SF1">
    <property type="entry name" value="PROTEIN PHYLLO, CHLOROPLASTIC"/>
    <property type="match status" value="1"/>
</dbReference>
<keyword evidence="2" id="KW-0479">Metal-binding</keyword>
<accession>A0A6B3NDC7</accession>
<feature type="domain" description="Thiamine pyrophosphate enzyme N-terminal TPP-binding" evidence="6">
    <location>
        <begin position="13"/>
        <end position="126"/>
    </location>
</feature>
<dbReference type="InterPro" id="IPR012001">
    <property type="entry name" value="Thiamin_PyroP_enz_TPP-bd_dom"/>
</dbReference>
<name>A0A6B3NDC7_9CYAN</name>
<dbReference type="Pfam" id="PF02776">
    <property type="entry name" value="TPP_enzyme_N"/>
    <property type="match status" value="1"/>
</dbReference>
<dbReference type="GO" id="GO:0030976">
    <property type="term" value="F:thiamine pyrophosphate binding"/>
    <property type="evidence" value="ECO:0007669"/>
    <property type="project" value="InterPro"/>
</dbReference>
<keyword evidence="3" id="KW-0460">Magnesium</keyword>
<dbReference type="PANTHER" id="PTHR42916">
    <property type="entry name" value="2-SUCCINYL-5-ENOLPYRUVYL-6-HYDROXY-3-CYCLOHEXENE-1-CARBOXYLATE SYNTHASE"/>
    <property type="match status" value="1"/>
</dbReference>
<feature type="non-terminal residue" evidence="7">
    <location>
        <position position="178"/>
    </location>
</feature>